<evidence type="ECO:0000256" key="5">
    <source>
        <dbReference type="ARBA" id="ARBA00022835"/>
    </source>
</evidence>
<keyword evidence="2" id="KW-0698">rRNA processing</keyword>
<evidence type="ECO:0000256" key="10">
    <source>
        <dbReference type="SAM" id="MobiDB-lite"/>
    </source>
</evidence>
<feature type="region of interest" description="Disordered" evidence="10">
    <location>
        <begin position="61"/>
        <end position="81"/>
    </location>
</feature>
<proteinExistence type="inferred from homology"/>
<evidence type="ECO:0000256" key="4">
    <source>
        <dbReference type="ARBA" id="ARBA00022801"/>
    </source>
</evidence>
<gene>
    <name evidence="12" type="ORF">AAG570_005147</name>
</gene>
<dbReference type="FunFam" id="1.10.150.80:FF:000001">
    <property type="entry name" value="Putative exosome component 10"/>
    <property type="match status" value="1"/>
</dbReference>
<feature type="domain" description="HRDC" evidence="11">
    <location>
        <begin position="386"/>
        <end position="466"/>
    </location>
</feature>
<accession>A0ABD0YN75</accession>
<dbReference type="InterPro" id="IPR049559">
    <property type="entry name" value="Rrp6p-like_exo"/>
</dbReference>
<dbReference type="FunFam" id="3.30.420.10:FF:000059">
    <property type="entry name" value="Exosome complex exonuclease Rrp6"/>
    <property type="match status" value="1"/>
</dbReference>
<dbReference type="InterPro" id="IPR044876">
    <property type="entry name" value="HRDC_dom_sf"/>
</dbReference>
<keyword evidence="3" id="KW-0540">Nuclease</keyword>
<dbReference type="GO" id="GO:0004527">
    <property type="term" value="F:exonuclease activity"/>
    <property type="evidence" value="ECO:0007669"/>
    <property type="project" value="UniProtKB-KW"/>
</dbReference>
<dbReference type="PANTHER" id="PTHR12124">
    <property type="entry name" value="POLYMYOSITIS/SCLERODERMA AUTOANTIGEN-RELATED"/>
    <property type="match status" value="1"/>
</dbReference>
<dbReference type="InterPro" id="IPR045092">
    <property type="entry name" value="Rrp6-like"/>
</dbReference>
<dbReference type="SUPFAM" id="SSF47819">
    <property type="entry name" value="HRDC-like"/>
    <property type="match status" value="1"/>
</dbReference>
<dbReference type="Proteomes" id="UP001558652">
    <property type="component" value="Unassembled WGS sequence"/>
</dbReference>
<dbReference type="InterPro" id="IPR002121">
    <property type="entry name" value="HRDC_dom"/>
</dbReference>
<dbReference type="Gene3D" id="3.30.420.10">
    <property type="entry name" value="Ribonuclease H-like superfamily/Ribonuclease H"/>
    <property type="match status" value="1"/>
</dbReference>
<evidence type="ECO:0000256" key="6">
    <source>
        <dbReference type="ARBA" id="ARBA00022839"/>
    </source>
</evidence>
<protein>
    <recommendedName>
        <fullName evidence="9">Exosome complex component 10 homolog</fullName>
    </recommendedName>
</protein>
<dbReference type="GO" id="GO:0006364">
    <property type="term" value="P:rRNA processing"/>
    <property type="evidence" value="ECO:0007669"/>
    <property type="project" value="UniProtKB-KW"/>
</dbReference>
<dbReference type="Pfam" id="PF01612">
    <property type="entry name" value="DNA_pol_A_exo1"/>
    <property type="match status" value="1"/>
</dbReference>
<dbReference type="GO" id="GO:0000178">
    <property type="term" value="C:exosome (RNase complex)"/>
    <property type="evidence" value="ECO:0007669"/>
    <property type="project" value="UniProtKB-KW"/>
</dbReference>
<sequence>MQMILEQTTVNGRFGDYSLDEKQELLVDANDSLLDRAHQNMDILEGIREMVEIESTYHRALSGSWNRPPPSSAPPPEQRSSVPVLHMAKVTTRPQILFKDKIDNSNTPWVPGIKEKPNSLKPLAVLIEVNEEGYESYSHPYEYELDHWSPPPNQLKYQRPELPRSLENTPYSYIETPEQLDLMMAELKDQNALAVDLEHHSYRSFMGFTCTLQISTKAKDYIVDALTLRHRLHILNEIFTNPKIVKVFHGAENDIEWLQRDLAVYVVNMFDTYQAAKLLQCPKLNLAYLLHHYCQLDTDKHFQLYDWRTRPLSEKAVIYAREDTHYLLYIYSRMTNELLKASNNNTNLLESVYQRSTETCKRKYTKPLLEEDSHMVTYRKGKRLMDNRQLFALKELYLWRDTIARREDESPGYVLPNHMMLQMADTLPREMQGVLACCNPIPTLVRQYVMELHQIMLRAREQPLVKVVCNWKYCIFVYLSISPFTFDILLEYLNYFNRYLALSKQFHR</sequence>
<keyword evidence="4" id="KW-0378">Hydrolase</keyword>
<dbReference type="PANTHER" id="PTHR12124:SF47">
    <property type="entry name" value="EXOSOME COMPONENT 10"/>
    <property type="match status" value="1"/>
</dbReference>
<dbReference type="SMART" id="SM00341">
    <property type="entry name" value="HRDC"/>
    <property type="match status" value="1"/>
</dbReference>
<evidence type="ECO:0000256" key="7">
    <source>
        <dbReference type="ARBA" id="ARBA00023242"/>
    </source>
</evidence>
<organism evidence="12 13">
    <name type="scientific">Ranatra chinensis</name>
    <dbReference type="NCBI Taxonomy" id="642074"/>
    <lineage>
        <taxon>Eukaryota</taxon>
        <taxon>Metazoa</taxon>
        <taxon>Ecdysozoa</taxon>
        <taxon>Arthropoda</taxon>
        <taxon>Hexapoda</taxon>
        <taxon>Insecta</taxon>
        <taxon>Pterygota</taxon>
        <taxon>Neoptera</taxon>
        <taxon>Paraneoptera</taxon>
        <taxon>Hemiptera</taxon>
        <taxon>Heteroptera</taxon>
        <taxon>Panheteroptera</taxon>
        <taxon>Nepomorpha</taxon>
        <taxon>Nepidae</taxon>
        <taxon>Ranatrinae</taxon>
        <taxon>Ranatra</taxon>
    </lineage>
</organism>
<dbReference type="InterPro" id="IPR012337">
    <property type="entry name" value="RNaseH-like_sf"/>
</dbReference>
<evidence type="ECO:0000256" key="2">
    <source>
        <dbReference type="ARBA" id="ARBA00022552"/>
    </source>
</evidence>
<dbReference type="InterPro" id="IPR010997">
    <property type="entry name" value="HRDC-like_sf"/>
</dbReference>
<dbReference type="SMART" id="SM00474">
    <property type="entry name" value="35EXOc"/>
    <property type="match status" value="1"/>
</dbReference>
<evidence type="ECO:0000313" key="13">
    <source>
        <dbReference type="Proteomes" id="UP001558652"/>
    </source>
</evidence>
<dbReference type="AlphaFoldDB" id="A0ABD0YN75"/>
<comment type="subcellular location">
    <subcellularLocation>
        <location evidence="1">Nucleus</location>
    </subcellularLocation>
</comment>
<dbReference type="Pfam" id="PF00570">
    <property type="entry name" value="HRDC"/>
    <property type="match status" value="1"/>
</dbReference>
<evidence type="ECO:0000259" key="11">
    <source>
        <dbReference type="PROSITE" id="PS50967"/>
    </source>
</evidence>
<dbReference type="GO" id="GO:0005634">
    <property type="term" value="C:nucleus"/>
    <property type="evidence" value="ECO:0007669"/>
    <property type="project" value="UniProtKB-SubCell"/>
</dbReference>
<evidence type="ECO:0000256" key="3">
    <source>
        <dbReference type="ARBA" id="ARBA00022722"/>
    </source>
</evidence>
<dbReference type="CDD" id="cd06147">
    <property type="entry name" value="Rrp6p_like_exo"/>
    <property type="match status" value="1"/>
</dbReference>
<feature type="compositionally biased region" description="Pro residues" evidence="10">
    <location>
        <begin position="67"/>
        <end position="77"/>
    </location>
</feature>
<comment type="similarity">
    <text evidence="8">Belongs to the exosome component 10/RRP6 family.</text>
</comment>
<keyword evidence="5" id="KW-0271">Exosome</keyword>
<dbReference type="EMBL" id="JBFDAA010000017">
    <property type="protein sequence ID" value="KAL1116675.1"/>
    <property type="molecule type" value="Genomic_DNA"/>
</dbReference>
<dbReference type="InterPro" id="IPR036397">
    <property type="entry name" value="RNaseH_sf"/>
</dbReference>
<evidence type="ECO:0000256" key="1">
    <source>
        <dbReference type="ARBA" id="ARBA00004123"/>
    </source>
</evidence>
<dbReference type="InterPro" id="IPR002562">
    <property type="entry name" value="3'-5'_exonuclease_dom"/>
</dbReference>
<dbReference type="PROSITE" id="PS50967">
    <property type="entry name" value="HRDC"/>
    <property type="match status" value="1"/>
</dbReference>
<evidence type="ECO:0000313" key="12">
    <source>
        <dbReference type="EMBL" id="KAL1116675.1"/>
    </source>
</evidence>
<evidence type="ECO:0000256" key="8">
    <source>
        <dbReference type="ARBA" id="ARBA00043957"/>
    </source>
</evidence>
<keyword evidence="7" id="KW-0539">Nucleus</keyword>
<name>A0ABD0YN75_9HEMI</name>
<comment type="caution">
    <text evidence="12">The sequence shown here is derived from an EMBL/GenBank/DDBJ whole genome shotgun (WGS) entry which is preliminary data.</text>
</comment>
<reference evidence="12 13" key="1">
    <citation type="submission" date="2024-07" db="EMBL/GenBank/DDBJ databases">
        <title>Chromosome-level genome assembly of the water stick insect Ranatra chinensis (Heteroptera: Nepidae).</title>
        <authorList>
            <person name="Liu X."/>
        </authorList>
    </citation>
    <scope>NUCLEOTIDE SEQUENCE [LARGE SCALE GENOMIC DNA]</scope>
    <source>
        <strain evidence="12">Cailab_2021Rc</strain>
        <tissue evidence="12">Muscle</tissue>
    </source>
</reference>
<keyword evidence="13" id="KW-1185">Reference proteome</keyword>
<dbReference type="Gene3D" id="1.10.150.80">
    <property type="entry name" value="HRDC domain"/>
    <property type="match status" value="1"/>
</dbReference>
<evidence type="ECO:0000256" key="9">
    <source>
        <dbReference type="ARBA" id="ARBA00070365"/>
    </source>
</evidence>
<dbReference type="SUPFAM" id="SSF53098">
    <property type="entry name" value="Ribonuclease H-like"/>
    <property type="match status" value="1"/>
</dbReference>
<keyword evidence="6" id="KW-0269">Exonuclease</keyword>